<dbReference type="EMBL" id="RDQH01000335">
    <property type="protein sequence ID" value="RXH89967.1"/>
    <property type="molecule type" value="Genomic_DNA"/>
</dbReference>
<feature type="transmembrane region" description="Helical" evidence="1">
    <location>
        <begin position="29"/>
        <end position="49"/>
    </location>
</feature>
<protein>
    <submittedName>
        <fullName evidence="2">Uncharacterized protein</fullName>
    </submittedName>
</protein>
<proteinExistence type="predicted"/>
<keyword evidence="1" id="KW-1133">Transmembrane helix</keyword>
<evidence type="ECO:0000313" key="2">
    <source>
        <dbReference type="EMBL" id="RXH89967.1"/>
    </source>
</evidence>
<evidence type="ECO:0000313" key="3">
    <source>
        <dbReference type="Proteomes" id="UP000290289"/>
    </source>
</evidence>
<dbReference type="Proteomes" id="UP000290289">
    <property type="component" value="Chromosome 9"/>
</dbReference>
<reference evidence="2 3" key="1">
    <citation type="submission" date="2018-10" db="EMBL/GenBank/DDBJ databases">
        <title>A high-quality apple genome assembly.</title>
        <authorList>
            <person name="Hu J."/>
        </authorList>
    </citation>
    <scope>NUCLEOTIDE SEQUENCE [LARGE SCALE GENOMIC DNA]</scope>
    <source>
        <strain evidence="3">cv. HFTH1</strain>
        <tissue evidence="2">Young leaf</tissue>
    </source>
</reference>
<keyword evidence="3" id="KW-1185">Reference proteome</keyword>
<dbReference type="AlphaFoldDB" id="A0A498J5M9"/>
<dbReference type="Gene3D" id="1.10.287.70">
    <property type="match status" value="1"/>
</dbReference>
<evidence type="ECO:0000256" key="1">
    <source>
        <dbReference type="SAM" id="Phobius"/>
    </source>
</evidence>
<dbReference type="InterPro" id="IPR015683">
    <property type="entry name" value="Ionotropic_Glu_rcpt"/>
</dbReference>
<sequence>MPMLNEVVDVAPLDNSKSNAWVFLKPFSLEMWCVAASFFVIIAVVMWVLEHRVNKDFRGPPKRQLATIFT</sequence>
<keyword evidence="1" id="KW-0472">Membrane</keyword>
<gene>
    <name evidence="2" type="ORF">DVH24_032324</name>
</gene>
<organism evidence="2 3">
    <name type="scientific">Malus domestica</name>
    <name type="common">Apple</name>
    <name type="synonym">Pyrus malus</name>
    <dbReference type="NCBI Taxonomy" id="3750"/>
    <lineage>
        <taxon>Eukaryota</taxon>
        <taxon>Viridiplantae</taxon>
        <taxon>Streptophyta</taxon>
        <taxon>Embryophyta</taxon>
        <taxon>Tracheophyta</taxon>
        <taxon>Spermatophyta</taxon>
        <taxon>Magnoliopsida</taxon>
        <taxon>eudicotyledons</taxon>
        <taxon>Gunneridae</taxon>
        <taxon>Pentapetalae</taxon>
        <taxon>rosids</taxon>
        <taxon>fabids</taxon>
        <taxon>Rosales</taxon>
        <taxon>Rosaceae</taxon>
        <taxon>Amygdaloideae</taxon>
        <taxon>Maleae</taxon>
        <taxon>Malus</taxon>
    </lineage>
</organism>
<name>A0A498J5M9_MALDO</name>
<comment type="caution">
    <text evidence="2">The sequence shown here is derived from an EMBL/GenBank/DDBJ whole genome shotgun (WGS) entry which is preliminary data.</text>
</comment>
<keyword evidence="1" id="KW-0812">Transmembrane</keyword>
<accession>A0A498J5M9</accession>
<dbReference type="PANTHER" id="PTHR18966">
    <property type="entry name" value="IONOTROPIC GLUTAMATE RECEPTOR"/>
    <property type="match status" value="1"/>
</dbReference>